<keyword evidence="3" id="KW-1185">Reference proteome</keyword>
<dbReference type="Proteomes" id="UP001055439">
    <property type="component" value="Chromosome 3"/>
</dbReference>
<accession>A0A9E7FGV1</accession>
<gene>
    <name evidence="2" type="ORF">MUK42_32974</name>
</gene>
<proteinExistence type="predicted"/>
<organism evidence="2 3">
    <name type="scientific">Musa troglodytarum</name>
    <name type="common">fe'i banana</name>
    <dbReference type="NCBI Taxonomy" id="320322"/>
    <lineage>
        <taxon>Eukaryota</taxon>
        <taxon>Viridiplantae</taxon>
        <taxon>Streptophyta</taxon>
        <taxon>Embryophyta</taxon>
        <taxon>Tracheophyta</taxon>
        <taxon>Spermatophyta</taxon>
        <taxon>Magnoliopsida</taxon>
        <taxon>Liliopsida</taxon>
        <taxon>Zingiberales</taxon>
        <taxon>Musaceae</taxon>
        <taxon>Musa</taxon>
    </lineage>
</organism>
<evidence type="ECO:0000313" key="2">
    <source>
        <dbReference type="EMBL" id="URD93708.1"/>
    </source>
</evidence>
<protein>
    <submittedName>
        <fullName evidence="2">Uncharacterized protein</fullName>
    </submittedName>
</protein>
<dbReference type="EMBL" id="CP097505">
    <property type="protein sequence ID" value="URD93708.1"/>
    <property type="molecule type" value="Genomic_DNA"/>
</dbReference>
<reference evidence="2" key="1">
    <citation type="submission" date="2022-05" db="EMBL/GenBank/DDBJ databases">
        <title>The Musa troglodytarum L. genome provides insights into the mechanism of non-climacteric behaviour and enrichment of carotenoids.</title>
        <authorList>
            <person name="Wang J."/>
        </authorList>
    </citation>
    <scope>NUCLEOTIDE SEQUENCE</scope>
    <source>
        <tissue evidence="2">Leaf</tissue>
    </source>
</reference>
<feature type="compositionally biased region" description="Low complexity" evidence="1">
    <location>
        <begin position="12"/>
        <end position="25"/>
    </location>
</feature>
<feature type="region of interest" description="Disordered" evidence="1">
    <location>
        <begin position="1"/>
        <end position="30"/>
    </location>
</feature>
<evidence type="ECO:0000256" key="1">
    <source>
        <dbReference type="SAM" id="MobiDB-lite"/>
    </source>
</evidence>
<name>A0A9E7FGV1_9LILI</name>
<sequence length="61" mass="6798">MHRYHLLDGILGSSPSGGSSSSAGSRGKRRRPELFRWVIRRVHESTSSSQASFRGSKRLLN</sequence>
<evidence type="ECO:0000313" key="3">
    <source>
        <dbReference type="Proteomes" id="UP001055439"/>
    </source>
</evidence>
<dbReference type="AlphaFoldDB" id="A0A9E7FGV1"/>